<feature type="transmembrane region" description="Helical" evidence="1">
    <location>
        <begin position="50"/>
        <end position="74"/>
    </location>
</feature>
<keyword evidence="3" id="KW-1185">Reference proteome</keyword>
<feature type="transmembrane region" description="Helical" evidence="1">
    <location>
        <begin position="86"/>
        <end position="109"/>
    </location>
</feature>
<comment type="caution">
    <text evidence="2">The sequence shown here is derived from an EMBL/GenBank/DDBJ whole genome shotgun (WGS) entry which is preliminary data.</text>
</comment>
<keyword evidence="1" id="KW-0472">Membrane</keyword>
<organism evidence="2 3">
    <name type="scientific">Pelomonas candidula</name>
    <dbReference type="NCBI Taxonomy" id="3299025"/>
    <lineage>
        <taxon>Bacteria</taxon>
        <taxon>Pseudomonadati</taxon>
        <taxon>Pseudomonadota</taxon>
        <taxon>Betaproteobacteria</taxon>
        <taxon>Burkholderiales</taxon>
        <taxon>Sphaerotilaceae</taxon>
        <taxon>Roseateles</taxon>
    </lineage>
</organism>
<evidence type="ECO:0008006" key="4">
    <source>
        <dbReference type="Google" id="ProtNLM"/>
    </source>
</evidence>
<sequence>MNPRVPAATRRTTRPVFYLALACVYVLITVIGFSRRYFLPLSDGSFTAPAIVHVHGIITLGWVGFVVLQSALVATGRTSLHRSLGMAGIALGALLVFTATELVLLQLARGLKGDGPAPREFAALMLSTLVLIATLFGTAIAQVNRPEIHKRLMTLATIVILTPALARIIQLGAPSLSRLARNDLAVCASDALALAVITIDARWRGRPHPAYLLGGAGIVAVQLAALLLRSTPLWRSATDWLASLVG</sequence>
<feature type="transmembrane region" description="Helical" evidence="1">
    <location>
        <begin position="121"/>
        <end position="140"/>
    </location>
</feature>
<protein>
    <recommendedName>
        <fullName evidence="4">DUF2306 domain-containing protein</fullName>
    </recommendedName>
</protein>
<dbReference type="Proteomes" id="UP001606134">
    <property type="component" value="Unassembled WGS sequence"/>
</dbReference>
<evidence type="ECO:0000256" key="1">
    <source>
        <dbReference type="SAM" id="Phobius"/>
    </source>
</evidence>
<feature type="transmembrane region" description="Helical" evidence="1">
    <location>
        <begin position="16"/>
        <end position="38"/>
    </location>
</feature>
<dbReference type="EMBL" id="JBIGIC010000001">
    <property type="protein sequence ID" value="MFG6485480.1"/>
    <property type="molecule type" value="Genomic_DNA"/>
</dbReference>
<keyword evidence="1" id="KW-0812">Transmembrane</keyword>
<proteinExistence type="predicted"/>
<feature type="transmembrane region" description="Helical" evidence="1">
    <location>
        <begin position="210"/>
        <end position="228"/>
    </location>
</feature>
<name>A0ABW7H6E9_9BURK</name>
<evidence type="ECO:0000313" key="3">
    <source>
        <dbReference type="Proteomes" id="UP001606134"/>
    </source>
</evidence>
<gene>
    <name evidence="2" type="ORF">ACG04R_02280</name>
</gene>
<dbReference type="RefSeq" id="WP_394406141.1">
    <property type="nucleotide sequence ID" value="NZ_JBIGIC010000001.1"/>
</dbReference>
<accession>A0ABW7H6E9</accession>
<keyword evidence="1" id="KW-1133">Transmembrane helix</keyword>
<evidence type="ECO:0000313" key="2">
    <source>
        <dbReference type="EMBL" id="MFG6485480.1"/>
    </source>
</evidence>
<reference evidence="2 3" key="1">
    <citation type="submission" date="2024-08" db="EMBL/GenBank/DDBJ databases">
        <authorList>
            <person name="Lu H."/>
        </authorList>
    </citation>
    <scope>NUCLEOTIDE SEQUENCE [LARGE SCALE GENOMIC DNA]</scope>
    <source>
        <strain evidence="2 3">BYS78W</strain>
    </source>
</reference>